<dbReference type="GO" id="GO:0140078">
    <property type="term" value="F:class I DNA-(apurinic or apyrimidinic site) endonuclease activity"/>
    <property type="evidence" value="ECO:0007669"/>
    <property type="project" value="UniProtKB-EC"/>
</dbReference>
<dbReference type="GO" id="GO:0005634">
    <property type="term" value="C:nucleus"/>
    <property type="evidence" value="ECO:0007669"/>
    <property type="project" value="UniProtKB-SubCell"/>
</dbReference>
<protein>
    <recommendedName>
        <fullName evidence="13">Endonuclease III homolog</fullName>
        <ecNumber evidence="13">3.2.2.-</ecNumber>
        <ecNumber evidence="13">4.2.99.18</ecNumber>
    </recommendedName>
    <alternativeName>
        <fullName evidence="13">Bifunctional DNA N-glycosylase/DNA-(apurinic or apyrimidinic site) lyase</fullName>
        <shortName evidence="13">DNA glycosylase/AP lyase</shortName>
    </alternativeName>
</protein>
<proteinExistence type="inferred from homology"/>
<keyword evidence="6" id="KW-0809">Transit peptide</keyword>
<evidence type="ECO:0000256" key="5">
    <source>
        <dbReference type="ARBA" id="ARBA00022801"/>
    </source>
</evidence>
<keyword evidence="9 13" id="KW-0234">DNA repair</keyword>
<dbReference type="GO" id="GO:0005739">
    <property type="term" value="C:mitochondrion"/>
    <property type="evidence" value="ECO:0007669"/>
    <property type="project" value="UniProtKB-SubCell"/>
</dbReference>
<reference evidence="15" key="1">
    <citation type="submission" date="2024-06" db="EMBL/GenBank/DDBJ databases">
        <authorList>
            <person name="Liu X."/>
            <person name="Lenzi L."/>
            <person name="Haldenby T S."/>
            <person name="Uol C."/>
        </authorList>
    </citation>
    <scope>NUCLEOTIDE SEQUENCE</scope>
</reference>
<name>A0AAV2T984_CALDB</name>
<dbReference type="InterPro" id="IPR003265">
    <property type="entry name" value="HhH-GPD_domain"/>
</dbReference>
<evidence type="ECO:0000259" key="14">
    <source>
        <dbReference type="SMART" id="SM00478"/>
    </source>
</evidence>
<keyword evidence="7" id="KW-0408">Iron</keyword>
<dbReference type="InterPro" id="IPR004036">
    <property type="entry name" value="Endonuclease-III-like_CS2"/>
</dbReference>
<comment type="catalytic activity">
    <reaction evidence="12 13">
        <text>2'-deoxyribonucleotide-(2'-deoxyribose 5'-phosphate)-2'-deoxyribonucleotide-DNA = a 3'-end 2'-deoxyribonucleotide-(2,3-dehydro-2,3-deoxyribose 5'-phosphate)-DNA + a 5'-end 5'-phospho-2'-deoxyribonucleoside-DNA + H(+)</text>
        <dbReference type="Rhea" id="RHEA:66592"/>
        <dbReference type="Rhea" id="RHEA-COMP:13180"/>
        <dbReference type="Rhea" id="RHEA-COMP:16897"/>
        <dbReference type="Rhea" id="RHEA-COMP:17067"/>
        <dbReference type="ChEBI" id="CHEBI:15378"/>
        <dbReference type="ChEBI" id="CHEBI:136412"/>
        <dbReference type="ChEBI" id="CHEBI:157695"/>
        <dbReference type="ChEBI" id="CHEBI:167181"/>
        <dbReference type="EC" id="4.2.99.18"/>
    </reaction>
</comment>
<keyword evidence="11 13" id="KW-0326">Glycosidase</keyword>
<organism evidence="15 16">
    <name type="scientific">Calicophoron daubneyi</name>
    <name type="common">Rumen fluke</name>
    <name type="synonym">Paramphistomum daubneyi</name>
    <dbReference type="NCBI Taxonomy" id="300641"/>
    <lineage>
        <taxon>Eukaryota</taxon>
        <taxon>Metazoa</taxon>
        <taxon>Spiralia</taxon>
        <taxon>Lophotrochozoa</taxon>
        <taxon>Platyhelminthes</taxon>
        <taxon>Trematoda</taxon>
        <taxon>Digenea</taxon>
        <taxon>Plagiorchiida</taxon>
        <taxon>Pronocephalata</taxon>
        <taxon>Paramphistomoidea</taxon>
        <taxon>Paramphistomidae</taxon>
        <taxon>Calicophoron</taxon>
    </lineage>
</organism>
<evidence type="ECO:0000256" key="13">
    <source>
        <dbReference type="HAMAP-Rule" id="MF_03183"/>
    </source>
</evidence>
<dbReference type="SMART" id="SM00478">
    <property type="entry name" value="ENDO3c"/>
    <property type="match status" value="1"/>
</dbReference>
<keyword evidence="8" id="KW-0411">Iron-sulfur</keyword>
<dbReference type="GO" id="GO:0000703">
    <property type="term" value="F:oxidized pyrimidine nucleobase lesion DNA N-glycosylase activity"/>
    <property type="evidence" value="ECO:0007669"/>
    <property type="project" value="UniProtKB-UniRule"/>
</dbReference>
<evidence type="ECO:0000256" key="6">
    <source>
        <dbReference type="ARBA" id="ARBA00022946"/>
    </source>
</evidence>
<dbReference type="InterPro" id="IPR011257">
    <property type="entry name" value="DNA_glycosylase"/>
</dbReference>
<comment type="caution">
    <text evidence="15">The sequence shown here is derived from an EMBL/GenBank/DDBJ whole genome shotgun (WGS) entry which is preliminary data.</text>
</comment>
<evidence type="ECO:0000256" key="8">
    <source>
        <dbReference type="ARBA" id="ARBA00023014"/>
    </source>
</evidence>
<dbReference type="CDD" id="cd00056">
    <property type="entry name" value="ENDO3c"/>
    <property type="match status" value="1"/>
</dbReference>
<evidence type="ECO:0000256" key="10">
    <source>
        <dbReference type="ARBA" id="ARBA00023239"/>
    </source>
</evidence>
<evidence type="ECO:0000313" key="16">
    <source>
        <dbReference type="Proteomes" id="UP001497525"/>
    </source>
</evidence>
<comment type="caution">
    <text evidence="13">Lacks conserved residue(s) required for the propagation of feature annotation.</text>
</comment>
<dbReference type="EC" id="4.2.99.18" evidence="13"/>
<dbReference type="Proteomes" id="UP001497525">
    <property type="component" value="Unassembled WGS sequence"/>
</dbReference>
<evidence type="ECO:0000256" key="11">
    <source>
        <dbReference type="ARBA" id="ARBA00023295"/>
    </source>
</evidence>
<dbReference type="Pfam" id="PF00730">
    <property type="entry name" value="HhH-GPD"/>
    <property type="match status" value="1"/>
</dbReference>
<comment type="subcellular location">
    <subcellularLocation>
        <location evidence="13">Nucleus</location>
    </subcellularLocation>
    <subcellularLocation>
        <location evidence="13">Mitochondrion</location>
    </subcellularLocation>
</comment>
<dbReference type="PANTHER" id="PTHR43286">
    <property type="entry name" value="ENDONUCLEASE III-LIKE PROTEIN 1"/>
    <property type="match status" value="1"/>
</dbReference>
<keyword evidence="5 13" id="KW-0378">Hydrolase</keyword>
<accession>A0AAV2T984</accession>
<dbReference type="InterPro" id="IPR030841">
    <property type="entry name" value="NTH1"/>
</dbReference>
<keyword evidence="10 13" id="KW-0456">Lyase</keyword>
<dbReference type="GO" id="GO:0006285">
    <property type="term" value="P:base-excision repair, AP site formation"/>
    <property type="evidence" value="ECO:0007669"/>
    <property type="project" value="UniProtKB-UniRule"/>
</dbReference>
<dbReference type="HAMAP" id="MF_03183">
    <property type="entry name" value="Endonuclease_III_Nth"/>
    <property type="match status" value="1"/>
</dbReference>
<evidence type="ECO:0000256" key="7">
    <source>
        <dbReference type="ARBA" id="ARBA00023004"/>
    </source>
</evidence>
<evidence type="ECO:0000256" key="12">
    <source>
        <dbReference type="ARBA" id="ARBA00044632"/>
    </source>
</evidence>
<sequence>MRRSSAMRDIEDILPEKKCTKTQSWCPSSWRQQLDNIIQMRKSRDAPVDTFGCDQLADKLGNPKDFRLQVLLSLMLSSQTKDQVTAAAMDHLRSTGCTLDRLLELDTDKLQDLIYPVGFYKQKAVYIKKTCQILRDKYDGDIPNTVEDLCSLPGVGPKMAHLAMKCAWNKITGIGVDTHVHRICNRLGWTRKPTKTPEETRRELESWLPFEYWKEIDLLLVGFGQQRCLPVSPNCSDCLNVRICPFGKKSAGKSSC</sequence>
<evidence type="ECO:0000256" key="3">
    <source>
        <dbReference type="ARBA" id="ARBA00022723"/>
    </source>
</evidence>
<dbReference type="GO" id="GO:0051539">
    <property type="term" value="F:4 iron, 4 sulfur cluster binding"/>
    <property type="evidence" value="ECO:0007669"/>
    <property type="project" value="UniProtKB-KW"/>
</dbReference>
<dbReference type="PROSITE" id="PS01155">
    <property type="entry name" value="ENDONUCLEASE_III_2"/>
    <property type="match status" value="1"/>
</dbReference>
<dbReference type="EMBL" id="CAXLJL010000156">
    <property type="protein sequence ID" value="CAL5133431.1"/>
    <property type="molecule type" value="Genomic_DNA"/>
</dbReference>
<dbReference type="AlphaFoldDB" id="A0AAV2T984"/>
<evidence type="ECO:0000256" key="2">
    <source>
        <dbReference type="ARBA" id="ARBA00022485"/>
    </source>
</evidence>
<evidence type="ECO:0000256" key="9">
    <source>
        <dbReference type="ARBA" id="ARBA00023204"/>
    </source>
</evidence>
<dbReference type="SUPFAM" id="SSF48150">
    <property type="entry name" value="DNA-glycosylase"/>
    <property type="match status" value="1"/>
</dbReference>
<keyword evidence="13" id="KW-0539">Nucleus</keyword>
<dbReference type="GO" id="GO:0003677">
    <property type="term" value="F:DNA binding"/>
    <property type="evidence" value="ECO:0007669"/>
    <property type="project" value="UniProtKB-UniRule"/>
</dbReference>
<evidence type="ECO:0000256" key="4">
    <source>
        <dbReference type="ARBA" id="ARBA00022763"/>
    </source>
</evidence>
<feature type="domain" description="HhH-GPD" evidence="14">
    <location>
        <begin position="76"/>
        <end position="226"/>
    </location>
</feature>
<keyword evidence="13" id="KW-0496">Mitochondrion</keyword>
<keyword evidence="4 13" id="KW-0227">DNA damage</keyword>
<dbReference type="GO" id="GO:0046872">
    <property type="term" value="F:metal ion binding"/>
    <property type="evidence" value="ECO:0007669"/>
    <property type="project" value="UniProtKB-KW"/>
</dbReference>
<dbReference type="Gene3D" id="1.10.340.30">
    <property type="entry name" value="Hypothetical protein, domain 2"/>
    <property type="match status" value="1"/>
</dbReference>
<dbReference type="InterPro" id="IPR000445">
    <property type="entry name" value="HhH_motif"/>
</dbReference>
<dbReference type="FunFam" id="1.10.340.30:FF:000005">
    <property type="entry name" value="Endonuclease III-like protein 1"/>
    <property type="match status" value="1"/>
</dbReference>
<comment type="similarity">
    <text evidence="1 13">Belongs to the Nth/MutY family.</text>
</comment>
<dbReference type="GO" id="GO:0006289">
    <property type="term" value="P:nucleotide-excision repair"/>
    <property type="evidence" value="ECO:0007669"/>
    <property type="project" value="TreeGrafter"/>
</dbReference>
<evidence type="ECO:0000313" key="15">
    <source>
        <dbReference type="EMBL" id="CAL5133431.1"/>
    </source>
</evidence>
<keyword evidence="3" id="KW-0479">Metal-binding</keyword>
<gene>
    <name evidence="13" type="primary">NTH1</name>
    <name evidence="15" type="ORF">CDAUBV1_LOCUS6670</name>
</gene>
<evidence type="ECO:0000256" key="1">
    <source>
        <dbReference type="ARBA" id="ARBA00008343"/>
    </source>
</evidence>
<dbReference type="Gene3D" id="1.10.1670.10">
    <property type="entry name" value="Helix-hairpin-Helix base-excision DNA repair enzymes (C-terminal)"/>
    <property type="match status" value="1"/>
</dbReference>
<comment type="function">
    <text evidence="13">Bifunctional DNA N-glycosylase with associated apurinic/apyrimidinic (AP) lyase function that catalyzes the first step in base excision repair (BER), the primary repair pathway for the repair of oxidative DNA damage. The DNA N-glycosylase activity releases the damaged DNA base from DNA by cleaving the N-glycosidic bond, leaving an AP site. The AP lyase activity cleaves the phosphodiester bond 3' to the AP site by a beta-elimination. Primarily recognizes and repairs oxidative base damage of pyrimidines.</text>
</comment>
<dbReference type="InterPro" id="IPR023170">
    <property type="entry name" value="HhH_base_excis_C"/>
</dbReference>
<dbReference type="FunFam" id="1.10.1670.10:FF:000003">
    <property type="entry name" value="Endonuclease III homolog"/>
    <property type="match status" value="1"/>
</dbReference>
<dbReference type="EC" id="3.2.2.-" evidence="13"/>
<keyword evidence="2" id="KW-0004">4Fe-4S</keyword>
<dbReference type="Pfam" id="PF00633">
    <property type="entry name" value="HHH"/>
    <property type="match status" value="1"/>
</dbReference>
<dbReference type="PANTHER" id="PTHR43286:SF1">
    <property type="entry name" value="ENDONUCLEASE III-LIKE PROTEIN 1"/>
    <property type="match status" value="1"/>
</dbReference>